<dbReference type="AlphaFoldDB" id="A0A0B7NDH0"/>
<organism evidence="1 2">
    <name type="scientific">Parasitella parasitica</name>
    <dbReference type="NCBI Taxonomy" id="35722"/>
    <lineage>
        <taxon>Eukaryota</taxon>
        <taxon>Fungi</taxon>
        <taxon>Fungi incertae sedis</taxon>
        <taxon>Mucoromycota</taxon>
        <taxon>Mucoromycotina</taxon>
        <taxon>Mucoromycetes</taxon>
        <taxon>Mucorales</taxon>
        <taxon>Mucorineae</taxon>
        <taxon>Mucoraceae</taxon>
        <taxon>Parasitella</taxon>
    </lineage>
</organism>
<evidence type="ECO:0000313" key="1">
    <source>
        <dbReference type="EMBL" id="CEP16556.1"/>
    </source>
</evidence>
<reference evidence="1 2" key="1">
    <citation type="submission" date="2014-09" db="EMBL/GenBank/DDBJ databases">
        <authorList>
            <person name="Ellenberger Sabrina"/>
        </authorList>
    </citation>
    <scope>NUCLEOTIDE SEQUENCE [LARGE SCALE GENOMIC DNA]</scope>
    <source>
        <strain evidence="1 2">CBS 412.66</strain>
    </source>
</reference>
<dbReference type="OrthoDB" id="2243800at2759"/>
<protein>
    <submittedName>
        <fullName evidence="1">Uncharacterized protein</fullName>
    </submittedName>
</protein>
<proteinExistence type="predicted"/>
<name>A0A0B7NDH0_9FUNG</name>
<evidence type="ECO:0000313" key="2">
    <source>
        <dbReference type="Proteomes" id="UP000054107"/>
    </source>
</evidence>
<gene>
    <name evidence="1" type="primary">PARPA_10828.1 scaffold 41979</name>
</gene>
<sequence length="66" mass="7528">MEKPVIYRPEDNGGLSAIDIYAQQKVLQQRHVKSLLLDNPLESPIPAYFLELLTSYIQLNFGTSYS</sequence>
<dbReference type="Proteomes" id="UP000054107">
    <property type="component" value="Unassembled WGS sequence"/>
</dbReference>
<dbReference type="EMBL" id="LN733219">
    <property type="protein sequence ID" value="CEP16556.1"/>
    <property type="molecule type" value="Genomic_DNA"/>
</dbReference>
<keyword evidence="2" id="KW-1185">Reference proteome</keyword>
<accession>A0A0B7NDH0</accession>